<accession>A0AAU8N177</accession>
<dbReference type="InterPro" id="IPR051448">
    <property type="entry name" value="CdaR-like_regulators"/>
</dbReference>
<dbReference type="PANTHER" id="PTHR33744:SF1">
    <property type="entry name" value="DNA-BINDING TRANSCRIPTIONAL ACTIVATOR ADER"/>
    <property type="match status" value="1"/>
</dbReference>
<dbReference type="PANTHER" id="PTHR33744">
    <property type="entry name" value="CARBOHYDRATE DIACID REGULATOR"/>
    <property type="match status" value="1"/>
</dbReference>
<name>A0AAU8N177_9ACTO</name>
<sequence>MICLEGGGAAVAGLASALARLLVETRGASVGEGLLWRADWDGARLMILGEAELVPALLEDGRVTPWTGRMRIGVSGSAGITDLPRAAQQALSVCAGARRLGQAARWEASGPPSVMDLLDEDKARAFARARLGAVVEQPEMLELLRIYLSEAGAVQRIADRLGVHRNSVSARLVRLRRALGVDIEDAEQRANLWIASHYLRK</sequence>
<protein>
    <submittedName>
        <fullName evidence="2">Helix-turn-helix domain-containing protein</fullName>
    </submittedName>
</protein>
<organism evidence="2">
    <name type="scientific">Actinomyces timonensis</name>
    <dbReference type="NCBI Taxonomy" id="1288391"/>
    <lineage>
        <taxon>Bacteria</taxon>
        <taxon>Bacillati</taxon>
        <taxon>Actinomycetota</taxon>
        <taxon>Actinomycetes</taxon>
        <taxon>Actinomycetales</taxon>
        <taxon>Actinomycetaceae</taxon>
        <taxon>Actinomyces</taxon>
    </lineage>
</organism>
<reference evidence="2" key="1">
    <citation type="submission" date="2024-05" db="EMBL/GenBank/DDBJ databases">
        <title>Draft genome assemblies of 36 bacteria isolated from hibernating arctic ground squirrels.</title>
        <authorList>
            <person name="McKee H."/>
            <person name="Mullen L."/>
            <person name="Drown D.M."/>
            <person name="Duddleston K.N."/>
        </authorList>
    </citation>
    <scope>NUCLEOTIDE SEQUENCE</scope>
    <source>
        <strain evidence="2">AR004</strain>
    </source>
</reference>
<dbReference type="Gene3D" id="1.10.10.2840">
    <property type="entry name" value="PucR C-terminal helix-turn-helix domain"/>
    <property type="match status" value="1"/>
</dbReference>
<feature type="domain" description="PucR C-terminal helix-turn-helix" evidence="1">
    <location>
        <begin position="141"/>
        <end position="195"/>
    </location>
</feature>
<dbReference type="EMBL" id="CP159989">
    <property type="protein sequence ID" value="XCP82130.1"/>
    <property type="molecule type" value="Genomic_DNA"/>
</dbReference>
<dbReference type="InterPro" id="IPR042070">
    <property type="entry name" value="PucR_C-HTH_sf"/>
</dbReference>
<evidence type="ECO:0000313" key="2">
    <source>
        <dbReference type="EMBL" id="XCP82130.1"/>
    </source>
</evidence>
<gene>
    <name evidence="2" type="ORF">ABXS69_09265</name>
</gene>
<dbReference type="Pfam" id="PF13556">
    <property type="entry name" value="HTH_30"/>
    <property type="match status" value="1"/>
</dbReference>
<dbReference type="InterPro" id="IPR025736">
    <property type="entry name" value="PucR_C-HTH_dom"/>
</dbReference>
<dbReference type="RefSeq" id="WP_366180375.1">
    <property type="nucleotide sequence ID" value="NZ_CP159989.1"/>
</dbReference>
<proteinExistence type="predicted"/>
<dbReference type="AlphaFoldDB" id="A0AAU8N177"/>
<evidence type="ECO:0000259" key="1">
    <source>
        <dbReference type="Pfam" id="PF13556"/>
    </source>
</evidence>